<comment type="caution">
    <text evidence="2">The sequence shown here is derived from an EMBL/GenBank/DDBJ whole genome shotgun (WGS) entry which is preliminary data.</text>
</comment>
<evidence type="ECO:0000313" key="2">
    <source>
        <dbReference type="EMBL" id="PWJ23465.1"/>
    </source>
</evidence>
<feature type="transmembrane region" description="Helical" evidence="1">
    <location>
        <begin position="21"/>
        <end position="40"/>
    </location>
</feature>
<dbReference type="OrthoDB" id="9799076at2"/>
<feature type="transmembrane region" description="Helical" evidence="1">
    <location>
        <begin position="162"/>
        <end position="191"/>
    </location>
</feature>
<organism evidence="2 3">
    <name type="scientific">Faecalicatena orotica</name>
    <dbReference type="NCBI Taxonomy" id="1544"/>
    <lineage>
        <taxon>Bacteria</taxon>
        <taxon>Bacillati</taxon>
        <taxon>Bacillota</taxon>
        <taxon>Clostridia</taxon>
        <taxon>Lachnospirales</taxon>
        <taxon>Lachnospiraceae</taxon>
        <taxon>Faecalicatena</taxon>
    </lineage>
</organism>
<keyword evidence="3" id="KW-1185">Reference proteome</keyword>
<keyword evidence="1" id="KW-0472">Membrane</keyword>
<name>A0A2Y9BJF1_9FIRM</name>
<evidence type="ECO:0000256" key="1">
    <source>
        <dbReference type="SAM" id="Phobius"/>
    </source>
</evidence>
<protein>
    <recommendedName>
        <fullName evidence="4">ABC-2 family transporter protein</fullName>
    </recommendedName>
</protein>
<feature type="transmembrane region" description="Helical" evidence="1">
    <location>
        <begin position="243"/>
        <end position="261"/>
    </location>
</feature>
<evidence type="ECO:0000313" key="3">
    <source>
        <dbReference type="Proteomes" id="UP000245845"/>
    </source>
</evidence>
<dbReference type="RefSeq" id="WP_109732986.1">
    <property type="nucleotide sequence ID" value="NZ_BAAACK010000015.1"/>
</dbReference>
<dbReference type="EMBL" id="QGDL01000014">
    <property type="protein sequence ID" value="PWJ23465.1"/>
    <property type="molecule type" value="Genomic_DNA"/>
</dbReference>
<feature type="transmembrane region" description="Helical" evidence="1">
    <location>
        <begin position="109"/>
        <end position="130"/>
    </location>
</feature>
<proteinExistence type="predicted"/>
<accession>A0A2Y9BJF1</accession>
<reference evidence="2 3" key="1">
    <citation type="submission" date="2018-05" db="EMBL/GenBank/DDBJ databases">
        <title>The Hungate 1000. A catalogue of reference genomes from the rumen microbiome.</title>
        <authorList>
            <person name="Kelly W."/>
        </authorList>
    </citation>
    <scope>NUCLEOTIDE SEQUENCE [LARGE SCALE GENOMIC DNA]</scope>
    <source>
        <strain evidence="2 3">NLAE-zl-C242</strain>
    </source>
</reference>
<keyword evidence="1" id="KW-1133">Transmembrane helix</keyword>
<feature type="transmembrane region" description="Helical" evidence="1">
    <location>
        <begin position="203"/>
        <end position="223"/>
    </location>
</feature>
<dbReference type="AlphaFoldDB" id="A0A2Y9BJF1"/>
<keyword evidence="1" id="KW-0812">Transmembrane</keyword>
<sequence length="270" mass="31038">MKKILENIRYDLYRSMYRKSYVVKIILIAAVCLMSQVDVLRDLYYGRSLEGYDIIGVYNFIIHFDRFKIVLLVIIASIYTDSFCVDFNCHYLKYIIVRSGLKIYIISRIIAICISGIIAYIGGVTVYFIILASKMPLTELENPIFPQEAFASFEELPPHEHAWLWLTLTSVLFILSVLIFCVAGFYISIFLTDSLAAICMPTILYFALASVTFLFPEILYIPAYGNNVLLLNGDMWVNYFYKILVNIAGIVLFTALSYLKLRRKGYEGVL</sequence>
<gene>
    <name evidence="2" type="ORF">A8806_11491</name>
</gene>
<feature type="transmembrane region" description="Helical" evidence="1">
    <location>
        <begin position="69"/>
        <end position="89"/>
    </location>
</feature>
<evidence type="ECO:0008006" key="4">
    <source>
        <dbReference type="Google" id="ProtNLM"/>
    </source>
</evidence>
<dbReference type="Proteomes" id="UP000245845">
    <property type="component" value="Unassembled WGS sequence"/>
</dbReference>